<dbReference type="STRING" id="583356.Igag_1395"/>
<name>E0SQ67_IGNAA</name>
<sequence>MTTLSINHNEDKILMISTIVTFMLVMSIFSNTVTTISAQHINIIRVNRNSIEWLFTPNNSIANQLFKEIQLAIIPSRGTLLFNSIINLSEELAFETNISFHMIGGERIYYRMSSTTSLDINNTIIKQSENIEGNMIIEKDSIVIQWHKYQILLSSSSLLSSKKNVTTEIISKHLQSTVKSLNLSYVENLEGLLVVDYNQNYISLEIIMYNIDINSTKYFYSISQGNNISNELLNIPMRSDLDITLYQNKTSLGIRYSCIGMDMEDPIKTQLVYSIVLPLIIDIQKIVDNLNITKVFGGSIINKVLTNLLPRINTLFITPLIMYTYNNISTGAINNNITDVKLAVIYKSIPSPIFYMALNNSNIHLLNESRTRSMMREFYNYISQSFNIFYENLDPWIENASIETTVITTLPSTQSIQFNDTALKLLAIVISIVFIQTFVIVYMIYKLYVYSKKPKG</sequence>
<keyword evidence="1" id="KW-1133">Transmembrane helix</keyword>
<accession>E0SQ67</accession>
<dbReference type="HOGENOM" id="CLU_599374_0_0_2"/>
<feature type="transmembrane region" description="Helical" evidence="1">
    <location>
        <begin position="425"/>
        <end position="445"/>
    </location>
</feature>
<gene>
    <name evidence="2" type="ordered locus">Igag_1395</name>
</gene>
<organism evidence="2 3">
    <name type="scientific">Ignisphaera aggregans (strain DSM 17230 / JCM 13409 / AQ1.S1)</name>
    <dbReference type="NCBI Taxonomy" id="583356"/>
    <lineage>
        <taxon>Archaea</taxon>
        <taxon>Thermoproteota</taxon>
        <taxon>Thermoprotei</taxon>
        <taxon>Desulfurococcales</taxon>
        <taxon>Desulfurococcaceae</taxon>
        <taxon>Ignisphaera</taxon>
    </lineage>
</organism>
<proteinExistence type="predicted"/>
<evidence type="ECO:0000313" key="3">
    <source>
        <dbReference type="Proteomes" id="UP000001304"/>
    </source>
</evidence>
<protein>
    <submittedName>
        <fullName evidence="2">Uncharacterized protein</fullName>
    </submittedName>
</protein>
<dbReference type="AlphaFoldDB" id="E0SQ67"/>
<keyword evidence="3" id="KW-1185">Reference proteome</keyword>
<reference evidence="2 3" key="1">
    <citation type="journal article" date="2010" name="Stand. Genomic Sci.">
        <title>Complete genome sequence of Ignisphaera aggregans type strain (AQ1.S1).</title>
        <authorList>
            <person name="Goker M."/>
            <person name="Held B."/>
            <person name="Lapidus A."/>
            <person name="Nolan M."/>
            <person name="Spring S."/>
            <person name="Yasawong M."/>
            <person name="Lucas S."/>
            <person name="Glavina Del Rio T."/>
            <person name="Tice H."/>
            <person name="Cheng J.F."/>
            <person name="Goodwin L."/>
            <person name="Tapia R."/>
            <person name="Pitluck S."/>
            <person name="Liolios K."/>
            <person name="Ivanova N."/>
            <person name="Mavromatis K."/>
            <person name="Mikhailova N."/>
            <person name="Pati A."/>
            <person name="Chen A."/>
            <person name="Palaniappan K."/>
            <person name="Brambilla E."/>
            <person name="Land M."/>
            <person name="Hauser L."/>
            <person name="Chang Y.J."/>
            <person name="Jeffries C.D."/>
            <person name="Brettin T."/>
            <person name="Detter J.C."/>
            <person name="Han C."/>
            <person name="Rohde M."/>
            <person name="Sikorski J."/>
            <person name="Woyke T."/>
            <person name="Bristow J."/>
            <person name="Eisen J.A."/>
            <person name="Markowitz V."/>
            <person name="Hugenholtz P."/>
            <person name="Kyrpides N.C."/>
            <person name="Klenk H.P."/>
        </authorList>
    </citation>
    <scope>NUCLEOTIDE SEQUENCE [LARGE SCALE GENOMIC DNA]</scope>
    <source>
        <strain evidence="3">DSM 17230 / JCM 13409 / AQ1.S1</strain>
    </source>
</reference>
<feature type="transmembrane region" description="Helical" evidence="1">
    <location>
        <begin position="12"/>
        <end position="29"/>
    </location>
</feature>
<evidence type="ECO:0000313" key="2">
    <source>
        <dbReference type="EMBL" id="ADM28198.1"/>
    </source>
</evidence>
<keyword evidence="1" id="KW-0472">Membrane</keyword>
<dbReference type="BioCyc" id="IAGG583356:GHAH-1383-MONOMER"/>
<dbReference type="KEGG" id="iag:Igag_1395"/>
<keyword evidence="1" id="KW-0812">Transmembrane</keyword>
<dbReference type="EMBL" id="CP002098">
    <property type="protein sequence ID" value="ADM28198.1"/>
    <property type="molecule type" value="Genomic_DNA"/>
</dbReference>
<evidence type="ECO:0000256" key="1">
    <source>
        <dbReference type="SAM" id="Phobius"/>
    </source>
</evidence>
<dbReference type="Proteomes" id="UP000001304">
    <property type="component" value="Chromosome"/>
</dbReference>